<dbReference type="GO" id="GO:0004722">
    <property type="term" value="F:protein serine/threonine phosphatase activity"/>
    <property type="evidence" value="ECO:0007669"/>
    <property type="project" value="InterPro"/>
</dbReference>
<gene>
    <name evidence="2" type="ORF">METZ01_LOCUS38676</name>
</gene>
<dbReference type="InterPro" id="IPR036457">
    <property type="entry name" value="PPM-type-like_dom_sf"/>
</dbReference>
<feature type="domain" description="PPM-type phosphatase" evidence="1">
    <location>
        <begin position="13"/>
        <end position="261"/>
    </location>
</feature>
<dbReference type="CDD" id="cd00143">
    <property type="entry name" value="PP2Cc"/>
    <property type="match status" value="1"/>
</dbReference>
<dbReference type="InterPro" id="IPR001932">
    <property type="entry name" value="PPM-type_phosphatase-like_dom"/>
</dbReference>
<sequence length="264" mass="28399">MKDQTAGIGMRVSCAVTSDKGLLRSSNEDSECARPDIGLFLVADGMGGHVAGEVASRLVVKTIENFIQGTKTTRMEDNWPFPFNDQISVTANRAQFAFRLANRALASKVAGAEHLNGMGTTASAIVINDRLAAIAHVGDSRIYRLRGGQFKQLTTDHSWVQEQVQAGELTPSAARQHPCRNIVTRALSGGEDPDVDLDEYELEIGDRFLICSDGLFAVVSDERIKELLGQSVTLETVCNNLVEAANAGGGPDNITTLVLQIDDP</sequence>
<dbReference type="PROSITE" id="PS51746">
    <property type="entry name" value="PPM_2"/>
    <property type="match status" value="1"/>
</dbReference>
<dbReference type="SMART" id="SM00332">
    <property type="entry name" value="PP2Cc"/>
    <property type="match status" value="1"/>
</dbReference>
<dbReference type="PANTHER" id="PTHR47992">
    <property type="entry name" value="PROTEIN PHOSPHATASE"/>
    <property type="match status" value="1"/>
</dbReference>
<proteinExistence type="predicted"/>
<dbReference type="Gene3D" id="3.60.40.10">
    <property type="entry name" value="PPM-type phosphatase domain"/>
    <property type="match status" value="1"/>
</dbReference>
<dbReference type="SMART" id="SM00331">
    <property type="entry name" value="PP2C_SIG"/>
    <property type="match status" value="1"/>
</dbReference>
<dbReference type="SUPFAM" id="SSF81606">
    <property type="entry name" value="PP2C-like"/>
    <property type="match status" value="1"/>
</dbReference>
<protein>
    <recommendedName>
        <fullName evidence="1">PPM-type phosphatase domain-containing protein</fullName>
    </recommendedName>
</protein>
<evidence type="ECO:0000313" key="2">
    <source>
        <dbReference type="EMBL" id="SUZ85822.1"/>
    </source>
</evidence>
<evidence type="ECO:0000259" key="1">
    <source>
        <dbReference type="PROSITE" id="PS51746"/>
    </source>
</evidence>
<organism evidence="2">
    <name type="scientific">marine metagenome</name>
    <dbReference type="NCBI Taxonomy" id="408172"/>
    <lineage>
        <taxon>unclassified sequences</taxon>
        <taxon>metagenomes</taxon>
        <taxon>ecological metagenomes</taxon>
    </lineage>
</organism>
<accession>A0A381R299</accession>
<dbReference type="AlphaFoldDB" id="A0A381R299"/>
<name>A0A381R299_9ZZZZ</name>
<dbReference type="EMBL" id="UINC01001652">
    <property type="protein sequence ID" value="SUZ85822.1"/>
    <property type="molecule type" value="Genomic_DNA"/>
</dbReference>
<dbReference type="InterPro" id="IPR015655">
    <property type="entry name" value="PP2C"/>
</dbReference>
<dbReference type="Pfam" id="PF13672">
    <property type="entry name" value="PP2C_2"/>
    <property type="match status" value="1"/>
</dbReference>
<reference evidence="2" key="1">
    <citation type="submission" date="2018-05" db="EMBL/GenBank/DDBJ databases">
        <authorList>
            <person name="Lanie J.A."/>
            <person name="Ng W.-L."/>
            <person name="Kazmierczak K.M."/>
            <person name="Andrzejewski T.M."/>
            <person name="Davidsen T.M."/>
            <person name="Wayne K.J."/>
            <person name="Tettelin H."/>
            <person name="Glass J.I."/>
            <person name="Rusch D."/>
            <person name="Podicherti R."/>
            <person name="Tsui H.-C.T."/>
            <person name="Winkler M.E."/>
        </authorList>
    </citation>
    <scope>NUCLEOTIDE SEQUENCE</scope>
</reference>